<keyword evidence="5" id="KW-0547">Nucleotide-binding</keyword>
<dbReference type="Gene3D" id="1.20.5.1930">
    <property type="match status" value="1"/>
</dbReference>
<evidence type="ECO:0000256" key="6">
    <source>
        <dbReference type="ARBA" id="ARBA00022777"/>
    </source>
</evidence>
<dbReference type="InterPro" id="IPR050482">
    <property type="entry name" value="Sensor_HK_TwoCompSys"/>
</dbReference>
<dbReference type="Gene3D" id="3.30.565.10">
    <property type="entry name" value="Histidine kinase-like ATPase, C-terminal domain"/>
    <property type="match status" value="1"/>
</dbReference>
<keyword evidence="11" id="KW-1185">Reference proteome</keyword>
<comment type="catalytic activity">
    <reaction evidence="1">
        <text>ATP + protein L-histidine = ADP + protein N-phospho-L-histidine.</text>
        <dbReference type="EC" id="2.7.13.3"/>
    </reaction>
</comment>
<evidence type="ECO:0000256" key="3">
    <source>
        <dbReference type="ARBA" id="ARBA00022553"/>
    </source>
</evidence>
<sequence length="210" mass="24075">MKRQLLSGEKMIRQEERNEIARELHDSVGHRLTALLMQLEAARVQTTDEKTKEKIQEFKTLAQKSLKDTRKAVYAMKSDERSGIQAIIQLIKKLEAESHLAINFIVQSGILNMRLTNEQSATMYRGIQESLTNMMRHSETKKATIEFSLLGNRIVQFKVSHAMTQKRVIKEGFGLSNMRNRLEELGGSLEVLQTDKAFTVIGKFPLERVE</sequence>
<dbReference type="PANTHER" id="PTHR24421:SF10">
    <property type="entry name" value="NITRATE_NITRITE SENSOR PROTEIN NARQ"/>
    <property type="match status" value="1"/>
</dbReference>
<keyword evidence="6" id="KW-0418">Kinase</keyword>
<evidence type="ECO:0000256" key="4">
    <source>
        <dbReference type="ARBA" id="ARBA00022679"/>
    </source>
</evidence>
<accession>A0ABN0X5V2</accession>
<reference evidence="10 11" key="1">
    <citation type="journal article" date="2019" name="Int. J. Syst. Evol. Microbiol.">
        <title>The Global Catalogue of Microorganisms (GCM) 10K type strain sequencing project: providing services to taxonomists for standard genome sequencing and annotation.</title>
        <authorList>
            <consortium name="The Broad Institute Genomics Platform"/>
            <consortium name="The Broad Institute Genome Sequencing Center for Infectious Disease"/>
            <person name="Wu L."/>
            <person name="Ma J."/>
        </authorList>
    </citation>
    <scope>NUCLEOTIDE SEQUENCE [LARGE SCALE GENOMIC DNA]</scope>
    <source>
        <strain evidence="10 11">JCM 12662</strain>
    </source>
</reference>
<evidence type="ECO:0000256" key="5">
    <source>
        <dbReference type="ARBA" id="ARBA00022741"/>
    </source>
</evidence>
<evidence type="ECO:0000256" key="7">
    <source>
        <dbReference type="ARBA" id="ARBA00022840"/>
    </source>
</evidence>
<organism evidence="10 11">
    <name type="scientific">Alkalibacterium iburiense</name>
    <dbReference type="NCBI Taxonomy" id="290589"/>
    <lineage>
        <taxon>Bacteria</taxon>
        <taxon>Bacillati</taxon>
        <taxon>Bacillota</taxon>
        <taxon>Bacilli</taxon>
        <taxon>Lactobacillales</taxon>
        <taxon>Carnobacteriaceae</taxon>
        <taxon>Alkalibacterium</taxon>
    </lineage>
</organism>
<feature type="domain" description="Signal transduction histidine kinase subgroup 3 dimerisation and phosphoacceptor" evidence="9">
    <location>
        <begin position="16"/>
        <end position="79"/>
    </location>
</feature>
<evidence type="ECO:0000256" key="1">
    <source>
        <dbReference type="ARBA" id="ARBA00000085"/>
    </source>
</evidence>
<keyword evidence="8" id="KW-0902">Two-component regulatory system</keyword>
<dbReference type="InterPro" id="IPR036890">
    <property type="entry name" value="HATPase_C_sf"/>
</dbReference>
<gene>
    <name evidence="10" type="ORF">GCM10008932_05280</name>
</gene>
<keyword evidence="7" id="KW-0067">ATP-binding</keyword>
<proteinExistence type="predicted"/>
<protein>
    <recommendedName>
        <fullName evidence="2">histidine kinase</fullName>
        <ecNumber evidence="2">2.7.13.3</ecNumber>
    </recommendedName>
</protein>
<evidence type="ECO:0000313" key="11">
    <source>
        <dbReference type="Proteomes" id="UP001501166"/>
    </source>
</evidence>
<name>A0ABN0X5V2_9LACT</name>
<dbReference type="PANTHER" id="PTHR24421">
    <property type="entry name" value="NITRATE/NITRITE SENSOR PROTEIN NARX-RELATED"/>
    <property type="match status" value="1"/>
</dbReference>
<dbReference type="EC" id="2.7.13.3" evidence="2"/>
<evidence type="ECO:0000259" key="9">
    <source>
        <dbReference type="Pfam" id="PF07730"/>
    </source>
</evidence>
<evidence type="ECO:0000313" key="10">
    <source>
        <dbReference type="EMBL" id="GAA0355217.1"/>
    </source>
</evidence>
<keyword evidence="4" id="KW-0808">Transferase</keyword>
<dbReference type="Proteomes" id="UP001501166">
    <property type="component" value="Unassembled WGS sequence"/>
</dbReference>
<dbReference type="EMBL" id="BAAACW010000033">
    <property type="protein sequence ID" value="GAA0355217.1"/>
    <property type="molecule type" value="Genomic_DNA"/>
</dbReference>
<dbReference type="Pfam" id="PF07730">
    <property type="entry name" value="HisKA_3"/>
    <property type="match status" value="1"/>
</dbReference>
<evidence type="ECO:0000256" key="8">
    <source>
        <dbReference type="ARBA" id="ARBA00023012"/>
    </source>
</evidence>
<comment type="caution">
    <text evidence="10">The sequence shown here is derived from an EMBL/GenBank/DDBJ whole genome shotgun (WGS) entry which is preliminary data.</text>
</comment>
<evidence type="ECO:0000256" key="2">
    <source>
        <dbReference type="ARBA" id="ARBA00012438"/>
    </source>
</evidence>
<dbReference type="InterPro" id="IPR011712">
    <property type="entry name" value="Sig_transdc_His_kin_sub3_dim/P"/>
</dbReference>
<keyword evidence="3" id="KW-0597">Phosphoprotein</keyword>